<dbReference type="GO" id="GO:0005634">
    <property type="term" value="C:nucleus"/>
    <property type="evidence" value="ECO:0007669"/>
    <property type="project" value="TreeGrafter"/>
</dbReference>
<dbReference type="Ensembl" id="ENSMMOT00000021513.1">
    <property type="protein sequence ID" value="ENSMMOP00000021157.1"/>
    <property type="gene ID" value="ENSMMOG00000015997.1"/>
</dbReference>
<accession>A0A3Q4BLJ5</accession>
<evidence type="ECO:0000313" key="6">
    <source>
        <dbReference type="Ensembl" id="ENSMMOP00000021157.1"/>
    </source>
</evidence>
<keyword evidence="3" id="KW-0282">Flagellum</keyword>
<dbReference type="AlphaFoldDB" id="A0A3Q4BLJ5"/>
<dbReference type="PRINTS" id="PR00511">
    <property type="entry name" value="TEKTIN"/>
</dbReference>
<feature type="region of interest" description="Disordered" evidence="5">
    <location>
        <begin position="1"/>
        <end position="52"/>
    </location>
</feature>
<name>A0A3Q4BLJ5_MOLML</name>
<dbReference type="PANTHER" id="PTHR19960:SF7">
    <property type="entry name" value="TEKTIN"/>
    <property type="match status" value="1"/>
</dbReference>
<keyword evidence="2" id="KW-0963">Cytoplasm</keyword>
<feature type="coiled-coil region" evidence="4">
    <location>
        <begin position="75"/>
        <end position="102"/>
    </location>
</feature>
<comment type="subcellular location">
    <subcellularLocation>
        <location evidence="3">Cytoplasm</location>
        <location evidence="3">Cytoskeleton</location>
        <location evidence="3">Cilium axoneme</location>
    </subcellularLocation>
</comment>
<reference evidence="6" key="2">
    <citation type="submission" date="2025-09" db="UniProtKB">
        <authorList>
            <consortium name="Ensembl"/>
        </authorList>
    </citation>
    <scope>IDENTIFICATION</scope>
</reference>
<dbReference type="GO" id="GO:0060294">
    <property type="term" value="P:cilium movement involved in cell motility"/>
    <property type="evidence" value="ECO:0007669"/>
    <property type="project" value="UniProtKB-UniRule"/>
</dbReference>
<proteinExistence type="inferred from homology"/>
<dbReference type="Pfam" id="PF03148">
    <property type="entry name" value="Tektin"/>
    <property type="match status" value="2"/>
</dbReference>
<keyword evidence="3" id="KW-0969">Cilium</keyword>
<evidence type="ECO:0000256" key="3">
    <source>
        <dbReference type="RuleBase" id="RU367040"/>
    </source>
</evidence>
<feature type="coiled-coil region" evidence="4">
    <location>
        <begin position="307"/>
        <end position="341"/>
    </location>
</feature>
<evidence type="ECO:0000256" key="1">
    <source>
        <dbReference type="ARBA" id="ARBA00007209"/>
    </source>
</evidence>
<keyword evidence="7" id="KW-1185">Reference proteome</keyword>
<sequence length="399" mass="44462">MCALSAKPGLRHSVSEWDSNNQRLSAAAQKERDTSEAIRGEGRSLRDQTGCKTTWDERDTSRRLNDRAWDVARCKEALENCAQKLDAEMEALTLSKEQTEEALAATAVPLGVSAECLTLRDGRRGYELVVDPADEQLNKEVALIESVQQVLQQHVDKAFEQLCVLQEARHHLTADLQNKQDALDIDLSCLSLTVKSPQISLKTNPTRIPSGSSTPQEWLQFSLYNVARAQEAMQASQRMREDVSLSRTQVGAGDASKPALQDCMKQNDIQGLDADLQAKTASLKLAHTRLENRTRRPGVDLCRDEVQHGLIDEAHQLEATITALEQKLSDAQHSLQKMKLHHSRMLQDLSRKQEALTLDQRSMNTRTRLRSTSCTDKAPALLVPLTNSSGRSELQLLAQ</sequence>
<dbReference type="GO" id="GO:0060271">
    <property type="term" value="P:cilium assembly"/>
    <property type="evidence" value="ECO:0007669"/>
    <property type="project" value="UniProtKB-UniRule"/>
</dbReference>
<evidence type="ECO:0000256" key="4">
    <source>
        <dbReference type="SAM" id="Coils"/>
    </source>
</evidence>
<evidence type="ECO:0000256" key="2">
    <source>
        <dbReference type="ARBA" id="ARBA00022490"/>
    </source>
</evidence>
<dbReference type="InterPro" id="IPR000435">
    <property type="entry name" value="Tektins"/>
</dbReference>
<protein>
    <recommendedName>
        <fullName evidence="3">Tektin</fullName>
    </recommendedName>
</protein>
<dbReference type="InterPro" id="IPR048256">
    <property type="entry name" value="Tektin-like"/>
</dbReference>
<feature type="compositionally biased region" description="Basic and acidic residues" evidence="5">
    <location>
        <begin position="29"/>
        <end position="46"/>
    </location>
</feature>
<organism evidence="6 7">
    <name type="scientific">Mola mola</name>
    <name type="common">Ocean sunfish</name>
    <name type="synonym">Tetraodon mola</name>
    <dbReference type="NCBI Taxonomy" id="94237"/>
    <lineage>
        <taxon>Eukaryota</taxon>
        <taxon>Metazoa</taxon>
        <taxon>Chordata</taxon>
        <taxon>Craniata</taxon>
        <taxon>Vertebrata</taxon>
        <taxon>Euteleostomi</taxon>
        <taxon>Actinopterygii</taxon>
        <taxon>Neopterygii</taxon>
        <taxon>Teleostei</taxon>
        <taxon>Neoteleostei</taxon>
        <taxon>Acanthomorphata</taxon>
        <taxon>Eupercaria</taxon>
        <taxon>Tetraodontiformes</taxon>
        <taxon>Molidae</taxon>
        <taxon>Mola</taxon>
    </lineage>
</organism>
<keyword evidence="3" id="KW-0966">Cell projection</keyword>
<dbReference type="GO" id="GO:0005930">
    <property type="term" value="C:axoneme"/>
    <property type="evidence" value="ECO:0007669"/>
    <property type="project" value="UniProtKB-SubCell"/>
</dbReference>
<dbReference type="Proteomes" id="UP000261620">
    <property type="component" value="Unplaced"/>
</dbReference>
<dbReference type="GO" id="GO:0015630">
    <property type="term" value="C:microtubule cytoskeleton"/>
    <property type="evidence" value="ECO:0007669"/>
    <property type="project" value="UniProtKB-UniRule"/>
</dbReference>
<dbReference type="PANTHER" id="PTHR19960">
    <property type="entry name" value="TEKTIN"/>
    <property type="match status" value="1"/>
</dbReference>
<evidence type="ECO:0000256" key="5">
    <source>
        <dbReference type="SAM" id="MobiDB-lite"/>
    </source>
</evidence>
<reference evidence="6" key="1">
    <citation type="submission" date="2025-08" db="UniProtKB">
        <authorList>
            <consortium name="Ensembl"/>
        </authorList>
    </citation>
    <scope>IDENTIFICATION</scope>
</reference>
<keyword evidence="4" id="KW-0175">Coiled coil</keyword>
<evidence type="ECO:0000313" key="7">
    <source>
        <dbReference type="Proteomes" id="UP000261620"/>
    </source>
</evidence>
<comment type="similarity">
    <text evidence="1 3">Belongs to the tektin family.</text>
</comment>